<keyword evidence="6" id="KW-1185">Reference proteome</keyword>
<dbReference type="Gene3D" id="3.40.50.300">
    <property type="entry name" value="P-loop containing nucleotide triphosphate hydrolases"/>
    <property type="match status" value="1"/>
</dbReference>
<evidence type="ECO:0000256" key="2">
    <source>
        <dbReference type="ARBA" id="ARBA00022741"/>
    </source>
</evidence>
<protein>
    <submittedName>
        <fullName evidence="5">UMP-CMP kinase</fullName>
    </submittedName>
</protein>
<dbReference type="RefSeq" id="XP_029217198.1">
    <property type="nucleotide sequence ID" value="XM_029366738.1"/>
</dbReference>
<dbReference type="PROSITE" id="PS00113">
    <property type="entry name" value="ADENYLATE_KINASE"/>
    <property type="match status" value="1"/>
</dbReference>
<dbReference type="GeneID" id="40313314"/>
<dbReference type="KEGG" id="bbes:BESB_083880"/>
<keyword evidence="3 4" id="KW-0418">Kinase</keyword>
<dbReference type="CDD" id="cd01428">
    <property type="entry name" value="ADK"/>
    <property type="match status" value="1"/>
</dbReference>
<proteinExistence type="inferred from homology"/>
<evidence type="ECO:0000256" key="4">
    <source>
        <dbReference type="RuleBase" id="RU003330"/>
    </source>
</evidence>
<dbReference type="HAMAP" id="MF_00235">
    <property type="entry name" value="Adenylate_kinase_Adk"/>
    <property type="match status" value="1"/>
</dbReference>
<dbReference type="GO" id="GO:0005524">
    <property type="term" value="F:ATP binding"/>
    <property type="evidence" value="ECO:0007669"/>
    <property type="project" value="InterPro"/>
</dbReference>
<gene>
    <name evidence="5" type="ORF">BESB_083880</name>
</gene>
<comment type="similarity">
    <text evidence="4">Belongs to the adenylate kinase family.</text>
</comment>
<dbReference type="GO" id="GO:0019205">
    <property type="term" value="F:nucleobase-containing compound kinase activity"/>
    <property type="evidence" value="ECO:0007669"/>
    <property type="project" value="InterPro"/>
</dbReference>
<evidence type="ECO:0000256" key="1">
    <source>
        <dbReference type="ARBA" id="ARBA00022679"/>
    </source>
</evidence>
<keyword evidence="2" id="KW-0547">Nucleotide-binding</keyword>
<dbReference type="PRINTS" id="PR00094">
    <property type="entry name" value="ADENYLTKNASE"/>
</dbReference>
<keyword evidence="1 4" id="KW-0808">Transferase</keyword>
<reference evidence="5 6" key="1">
    <citation type="submission" date="2017-09" db="EMBL/GenBank/DDBJ databases">
        <title>Genome sequencing of Besnoitia besnoiti strain Bb-Ger1.</title>
        <authorList>
            <person name="Schares G."/>
            <person name="Venepally P."/>
            <person name="Lorenzi H.A."/>
        </authorList>
    </citation>
    <scope>NUCLEOTIDE SEQUENCE [LARGE SCALE GENOMIC DNA]</scope>
    <source>
        <strain evidence="5 6">Bb-Ger1</strain>
    </source>
</reference>
<organism evidence="5 6">
    <name type="scientific">Besnoitia besnoiti</name>
    <name type="common">Apicomplexan protozoan</name>
    <dbReference type="NCBI Taxonomy" id="94643"/>
    <lineage>
        <taxon>Eukaryota</taxon>
        <taxon>Sar</taxon>
        <taxon>Alveolata</taxon>
        <taxon>Apicomplexa</taxon>
        <taxon>Conoidasida</taxon>
        <taxon>Coccidia</taxon>
        <taxon>Eucoccidiorida</taxon>
        <taxon>Eimeriorina</taxon>
        <taxon>Sarcocystidae</taxon>
        <taxon>Besnoitia</taxon>
    </lineage>
</organism>
<dbReference type="Proteomes" id="UP000224006">
    <property type="component" value="Chromosome VIII"/>
</dbReference>
<dbReference type="SUPFAM" id="SSF52540">
    <property type="entry name" value="P-loop containing nucleoside triphosphate hydrolases"/>
    <property type="match status" value="1"/>
</dbReference>
<dbReference type="Pfam" id="PF00406">
    <property type="entry name" value="ADK"/>
    <property type="match status" value="2"/>
</dbReference>
<dbReference type="EMBL" id="NWUJ01000009">
    <property type="protein sequence ID" value="PFH33189.1"/>
    <property type="molecule type" value="Genomic_DNA"/>
</dbReference>
<accession>A0A2A9M5G7</accession>
<dbReference type="InterPro" id="IPR000850">
    <property type="entry name" value="Adenylat/UMP-CMP_kin"/>
</dbReference>
<dbReference type="AlphaFoldDB" id="A0A2A9M5G7"/>
<sequence>MGVTSITVRSPSALTARSLPSVSITAWRPPYPLFCVFSLVYLLLSGVLDGRCGRISQAVSAGLRPHSTSPVSMIRPAILNTVACSRFSGVFHPFPRLSFARLSLSTGETLKISPSFLTPLTGRSRVYGCRPNEVNASRRSPPASSPACSEAFSKFKFTFLALASPPSSNRRVLAIASLVFWSGCRLPRGVGCVCLPAPSFLQTNARRRWISPRHTTMAAAGNASGSSDGAFSGKPKIVFVLGGPGAGKGTQCELLMKHHNVVHISAGDCLREERQRPNSKDGELIQECIREGRIVPVEITLTLILKKMLAHGWARVFLIDGFPRNQDNLDGWLAFTRCDNLVMKLEQIKGTNPELTPQCDRVLTQLTAAEKTPPGGEEATAQQANGLDAEDSGVDVSFCLFLDCPEKAMEERLLERGKNSGRADDNAAAIQKRFRTYQQETMPIIKFFEARNKLKPVDAAQTVEQVWECVDALFKNL</sequence>
<evidence type="ECO:0000313" key="5">
    <source>
        <dbReference type="EMBL" id="PFH33189.1"/>
    </source>
</evidence>
<dbReference type="VEuPathDB" id="ToxoDB:BESB_083880"/>
<dbReference type="PANTHER" id="PTHR23359">
    <property type="entry name" value="NUCLEOTIDE KINASE"/>
    <property type="match status" value="1"/>
</dbReference>
<dbReference type="InterPro" id="IPR027417">
    <property type="entry name" value="P-loop_NTPase"/>
</dbReference>
<dbReference type="OrthoDB" id="442176at2759"/>
<dbReference type="GO" id="GO:0006139">
    <property type="term" value="P:nucleobase-containing compound metabolic process"/>
    <property type="evidence" value="ECO:0007669"/>
    <property type="project" value="InterPro"/>
</dbReference>
<dbReference type="InterPro" id="IPR033690">
    <property type="entry name" value="Adenylat_kinase_CS"/>
</dbReference>
<comment type="caution">
    <text evidence="5">The sequence shown here is derived from an EMBL/GenBank/DDBJ whole genome shotgun (WGS) entry which is preliminary data.</text>
</comment>
<dbReference type="STRING" id="94643.A0A2A9M5G7"/>
<name>A0A2A9M5G7_BESBE</name>
<evidence type="ECO:0000313" key="6">
    <source>
        <dbReference type="Proteomes" id="UP000224006"/>
    </source>
</evidence>
<evidence type="ECO:0000256" key="3">
    <source>
        <dbReference type="ARBA" id="ARBA00022777"/>
    </source>
</evidence>